<feature type="coiled-coil region" evidence="1">
    <location>
        <begin position="701"/>
        <end position="742"/>
    </location>
</feature>
<protein>
    <recommendedName>
        <fullName evidence="2">YhaN AAA domain-containing protein</fullName>
    </recommendedName>
</protein>
<dbReference type="KEGG" id="gdi:GDI0122"/>
<dbReference type="EMBL" id="AM889285">
    <property type="protein sequence ID" value="CAP54065.1"/>
    <property type="molecule type" value="Genomic_DNA"/>
</dbReference>
<organism evidence="3 4">
    <name type="scientific">Gluconacetobacter diazotrophicus (strain ATCC 49037 / DSM 5601 / CCUG 37298 / CIP 103539 / LMG 7603 / PAl5)</name>
    <dbReference type="NCBI Taxonomy" id="272568"/>
    <lineage>
        <taxon>Bacteria</taxon>
        <taxon>Pseudomonadati</taxon>
        <taxon>Pseudomonadota</taxon>
        <taxon>Alphaproteobacteria</taxon>
        <taxon>Acetobacterales</taxon>
        <taxon>Acetobacteraceae</taxon>
        <taxon>Gluconacetobacter</taxon>
    </lineage>
</organism>
<keyword evidence="1" id="KW-0175">Coiled coil</keyword>
<dbReference type="InterPro" id="IPR038734">
    <property type="entry name" value="YhaN_AAA"/>
</dbReference>
<dbReference type="SUPFAM" id="SSF52540">
    <property type="entry name" value="P-loop containing nucleoside triphosphate hydrolases"/>
    <property type="match status" value="1"/>
</dbReference>
<dbReference type="Pfam" id="PF13514">
    <property type="entry name" value="AAA_27"/>
    <property type="match status" value="1"/>
</dbReference>
<reference evidence="3 4" key="1">
    <citation type="journal article" date="2009" name="BMC Genomics">
        <title>Complete genome sequence of the sugarcane nitrogen-fixing endophyte Gluconacetobacter diazotrophicus Pal5.</title>
        <authorList>
            <person name="Bertalan M."/>
            <person name="Albano R."/>
            <person name="Padua V."/>
            <person name="Rouws L."/>
            <person name="Rojas C."/>
            <person name="Hemerly A."/>
            <person name="Teixeira K."/>
            <person name="Schwab S."/>
            <person name="Araujo J."/>
            <person name="Oliveira A."/>
            <person name="Franca L."/>
            <person name="Magalhaes V."/>
            <person name="Alqueres S."/>
            <person name="Cardoso A."/>
            <person name="Almeida W."/>
            <person name="Loureiro M.M."/>
            <person name="Nogueira E."/>
            <person name="Cidade D."/>
            <person name="Oliveira D."/>
            <person name="Simao T."/>
            <person name="Macedo J."/>
            <person name="Valadao A."/>
            <person name="Dreschsel M."/>
            <person name="Freitas F."/>
            <person name="Vidal M."/>
            <person name="Guedes H."/>
            <person name="Rodrigues E."/>
            <person name="Meneses C."/>
            <person name="Brioso P."/>
            <person name="Pozzer L."/>
            <person name="Figueiredo D."/>
            <person name="Montano H."/>
            <person name="Junior J."/>
            <person name="Filho G."/>
            <person name="Flores V."/>
            <person name="Ferreira B."/>
            <person name="Branco A."/>
            <person name="Gonzalez P."/>
            <person name="Guillobel H."/>
            <person name="Lemos M."/>
            <person name="Seibel L."/>
            <person name="Macedo J."/>
            <person name="Alves-Ferreira M."/>
            <person name="Sachetto-Martins G."/>
            <person name="Coelho A."/>
            <person name="Santos E."/>
            <person name="Amaral G."/>
            <person name="Neves A."/>
            <person name="Pacheco A.B."/>
            <person name="Carvalho D."/>
            <person name="Lery L."/>
            <person name="Bisch P."/>
            <person name="Rossle S.C."/>
            <person name="Urmenyi T."/>
            <person name="Kruger W.V."/>
            <person name="Martins O."/>
            <person name="Baldani J.I."/>
            <person name="Ferreira P.C."/>
        </authorList>
    </citation>
    <scope>NUCLEOTIDE SEQUENCE [LARGE SCALE GENOMIC DNA]</scope>
    <source>
        <strain evidence="4">ATCC 49037 / DSM 5601 / CCUG 37298 / CIP 103539 / LMG 7603 / PAl5</strain>
    </source>
</reference>
<sequence length="1152" mass="123324">MRFVNLSLERYGHFEDCTLSFRNGQPDLHVIYGANEAGKTTSLAAVSDLLFGFPARSPYNFMYDYSLLRVGAVLEDEGATLACRRKKAPNASLLGPDDRPIDEGALLAMLRGQTRETFGLSFSLDQEGLRAGGKAMVEARNDLGRALFAAGSGLTGVSDELARLEEEADAIWGPRASNRRSFTVAQRELEAGLRSIRDRSLRPRIWTDARTAVATAQAALDEAQRRRDELLAEMSRAERIRRIAPSARLRAEHLAAFEAHGATIELAAQREEVAEAAMAEAASAGRAKAAAAKLAEEAAERVDALVADEAILAQADLVDALVSASGAVAKASSDMVRLRTEHAARTGRIERLREEAGALAADPPSRIASARLRELALSHVEDRSAIAQIAQSEEELDERRRVASGLPRKADDHPNRDLGPVIAAVDAARALGADIDARCQSLRRTADTASTTLAQSLSRLAPWSGGAATLLELPRIGQAEIDEARTAMANLSAEAERETADAGRARDEAAALSLQMEQLASGNAVSAEEIQSARTARNEHWRPLRAHILAAAPVAAPGEAVTVFEATLAEADQLSDLRFAAADESSRLADMQNRVAKLMLDAEQAELRAKGAEERVDTKRSAWRKRLEAAGHVDMEPTCLVAWNAARDVSELAYAASVAAMAEAGAADVRRAKVRQALASCLPEGATLPDASEIAPILAIAERLRADLEAAEQQRRLDEAAAARIEQDADTLGRRRKRLEDAAADREAQWRQQLEQTGLDLELGNATAALDILEELRVEIEALSDLQGRLDGMERDAADHGATVHAAADTLGIPASENPEERLTALRSRLTSARATAKVIDALKATIEARNEEVAAEEARLAAAMDSLRGLMEETGSEGVDELAAAIARSRAVRALRGAVADAETAITSAGDGKGLAELLGTLDGVDPDGLAAKTQTLASQLADLNAEVDAAAGRLGDTRRAFANLEQEGESAIDAATDAGQARAELAVLSEQYILKRAQAVTLRWAIERYREQHQDPMLLRASELFSILTIGRYAALRIDSDAASPRLLGVRNDGRTVVEVGAMSEGTTDQLFLALRLAAVEQSVAAGVRLPFLADDLFVNFDDDRSEAGFRVLAELARSTQVLFFTHHPHLASIARSVVGADIHSECTLG</sequence>
<dbReference type="AlphaFoldDB" id="A9H1V3"/>
<gene>
    <name evidence="3" type="ordered locus">GDI0122</name>
</gene>
<proteinExistence type="predicted"/>
<dbReference type="InterPro" id="IPR027417">
    <property type="entry name" value="P-loop_NTPase"/>
</dbReference>
<evidence type="ECO:0000259" key="2">
    <source>
        <dbReference type="Pfam" id="PF13514"/>
    </source>
</evidence>
<evidence type="ECO:0000256" key="1">
    <source>
        <dbReference type="SAM" id="Coils"/>
    </source>
</evidence>
<evidence type="ECO:0000313" key="3">
    <source>
        <dbReference type="EMBL" id="CAP54065.1"/>
    </source>
</evidence>
<evidence type="ECO:0000313" key="4">
    <source>
        <dbReference type="Proteomes" id="UP000001176"/>
    </source>
</evidence>
<dbReference type="Proteomes" id="UP000001176">
    <property type="component" value="Chromosome"/>
</dbReference>
<dbReference type="PANTHER" id="PTHR41259">
    <property type="entry name" value="DOUBLE-STRAND BREAK REPAIR RAD50 ATPASE, PUTATIVE-RELATED"/>
    <property type="match status" value="1"/>
</dbReference>
<dbReference type="Gene3D" id="3.40.50.300">
    <property type="entry name" value="P-loop containing nucleotide triphosphate hydrolases"/>
    <property type="match status" value="2"/>
</dbReference>
<accession>A9H1V3</accession>
<keyword evidence="4" id="KW-1185">Reference proteome</keyword>
<dbReference type="RefSeq" id="WP_012222365.1">
    <property type="nucleotide sequence ID" value="NC_010125.1"/>
</dbReference>
<feature type="coiled-coil region" evidence="1">
    <location>
        <begin position="481"/>
        <end position="508"/>
    </location>
</feature>
<feature type="coiled-coil region" evidence="1">
    <location>
        <begin position="588"/>
        <end position="622"/>
    </location>
</feature>
<feature type="domain" description="YhaN AAA" evidence="2">
    <location>
        <begin position="1"/>
        <end position="206"/>
    </location>
</feature>
<dbReference type="OrthoDB" id="9764467at2"/>
<dbReference type="PANTHER" id="PTHR41259:SF1">
    <property type="entry name" value="DOUBLE-STRAND BREAK REPAIR RAD50 ATPASE, PUTATIVE-RELATED"/>
    <property type="match status" value="1"/>
</dbReference>
<name>A9H1V3_GLUDA</name>
<feature type="coiled-coil region" evidence="1">
    <location>
        <begin position="840"/>
        <end position="874"/>
    </location>
</feature>
<feature type="coiled-coil region" evidence="1">
    <location>
        <begin position="213"/>
        <end position="240"/>
    </location>
</feature>